<feature type="domain" description="DUF1330" evidence="1">
    <location>
        <begin position="3"/>
        <end position="94"/>
    </location>
</feature>
<reference evidence="2 3" key="1">
    <citation type="journal article" date="2018" name="Appl. Environ. Microbiol.">
        <title>Genome rearrangement shapes Prochlorococcus ecological adaptation.</title>
        <authorList>
            <person name="Yan W."/>
            <person name="Wei S."/>
            <person name="Wang Q."/>
            <person name="Xiao X."/>
            <person name="Zeng Q."/>
            <person name="Jiao N."/>
            <person name="Zhang R."/>
        </authorList>
    </citation>
    <scope>NUCLEOTIDE SEQUENCE [LARGE SCALE GENOMIC DNA]</scope>
    <source>
        <strain evidence="2 3">XMU1408</strain>
    </source>
</reference>
<dbReference type="Pfam" id="PF07045">
    <property type="entry name" value="DUF1330"/>
    <property type="match status" value="1"/>
</dbReference>
<dbReference type="PANTHER" id="PTHR41521">
    <property type="match status" value="1"/>
</dbReference>
<dbReference type="SUPFAM" id="SSF54909">
    <property type="entry name" value="Dimeric alpha+beta barrel"/>
    <property type="match status" value="1"/>
</dbReference>
<dbReference type="Proteomes" id="UP000247807">
    <property type="component" value="Unassembled WGS sequence"/>
</dbReference>
<dbReference type="OrthoDB" id="540140at2"/>
<protein>
    <submittedName>
        <fullName evidence="2">DUF1330 domain-containing protein</fullName>
    </submittedName>
</protein>
<dbReference type="PANTHER" id="PTHR41521:SF4">
    <property type="entry name" value="BLR0684 PROTEIN"/>
    <property type="match status" value="1"/>
</dbReference>
<organism evidence="2 3">
    <name type="scientific">Prochlorococcus marinus XMU1408</name>
    <dbReference type="NCBI Taxonomy" id="2213228"/>
    <lineage>
        <taxon>Bacteria</taxon>
        <taxon>Bacillati</taxon>
        <taxon>Cyanobacteriota</taxon>
        <taxon>Cyanophyceae</taxon>
        <taxon>Synechococcales</taxon>
        <taxon>Prochlorococcaceae</taxon>
        <taxon>Prochlorococcus</taxon>
    </lineage>
</organism>
<evidence type="ECO:0000313" key="2">
    <source>
        <dbReference type="EMBL" id="PYE01713.1"/>
    </source>
</evidence>
<dbReference type="Gene3D" id="3.30.70.100">
    <property type="match status" value="1"/>
</dbReference>
<accession>A0A318R422</accession>
<dbReference type="InterPro" id="IPR010753">
    <property type="entry name" value="DUF1330"/>
</dbReference>
<dbReference type="InterPro" id="IPR011008">
    <property type="entry name" value="Dimeric_a/b-barrel"/>
</dbReference>
<dbReference type="RefSeq" id="WP_158466794.1">
    <property type="nucleotide sequence ID" value="NZ_QJUE01000004.1"/>
</dbReference>
<evidence type="ECO:0000259" key="1">
    <source>
        <dbReference type="Pfam" id="PF07045"/>
    </source>
</evidence>
<evidence type="ECO:0000313" key="3">
    <source>
        <dbReference type="Proteomes" id="UP000247807"/>
    </source>
</evidence>
<dbReference type="EMBL" id="QJUE01000004">
    <property type="protein sequence ID" value="PYE01713.1"/>
    <property type="molecule type" value="Genomic_DNA"/>
</dbReference>
<gene>
    <name evidence="2" type="ORF">DNJ73_05895</name>
</gene>
<sequence length="98" mass="10615">MAKGLWLVTTTVTNPAFAEYVEAFQPWVESVGGSVYAKDMEAETVEGKGGKLGVIIEFPSKQAAIDAFNSSEYQELSKLRWANSTDTNITIIDGGVTH</sequence>
<name>A0A318R422_PROMR</name>
<proteinExistence type="predicted"/>
<dbReference type="AlphaFoldDB" id="A0A318R422"/>
<comment type="caution">
    <text evidence="2">The sequence shown here is derived from an EMBL/GenBank/DDBJ whole genome shotgun (WGS) entry which is preliminary data.</text>
</comment>